<evidence type="ECO:0000256" key="3">
    <source>
        <dbReference type="ARBA" id="ARBA00022475"/>
    </source>
</evidence>
<comment type="subcellular location">
    <subcellularLocation>
        <location evidence="1 7">Cell membrane</location>
        <topology evidence="1 7">Multi-pass membrane protein</topology>
    </subcellularLocation>
</comment>
<dbReference type="Pfam" id="PF00528">
    <property type="entry name" value="BPD_transp_1"/>
    <property type="match status" value="1"/>
</dbReference>
<feature type="transmembrane region" description="Helical" evidence="7">
    <location>
        <begin position="266"/>
        <end position="287"/>
    </location>
</feature>
<evidence type="ECO:0000313" key="10">
    <source>
        <dbReference type="Proteomes" id="UP000683246"/>
    </source>
</evidence>
<proteinExistence type="inferred from homology"/>
<name>A0A8J8MLN9_9FIRM</name>
<feature type="transmembrane region" description="Helical" evidence="7">
    <location>
        <begin position="69"/>
        <end position="96"/>
    </location>
</feature>
<dbReference type="GO" id="GO:0005886">
    <property type="term" value="C:plasma membrane"/>
    <property type="evidence" value="ECO:0007669"/>
    <property type="project" value="UniProtKB-SubCell"/>
</dbReference>
<keyword evidence="3" id="KW-1003">Cell membrane</keyword>
<dbReference type="RefSeq" id="WP_212694228.1">
    <property type="nucleotide sequence ID" value="NZ_CP058649.1"/>
</dbReference>
<evidence type="ECO:0000256" key="6">
    <source>
        <dbReference type="ARBA" id="ARBA00023136"/>
    </source>
</evidence>
<evidence type="ECO:0000256" key="2">
    <source>
        <dbReference type="ARBA" id="ARBA00022448"/>
    </source>
</evidence>
<evidence type="ECO:0000259" key="8">
    <source>
        <dbReference type="PROSITE" id="PS50928"/>
    </source>
</evidence>
<protein>
    <submittedName>
        <fullName evidence="9">Sugar ABC transporter permease</fullName>
    </submittedName>
</protein>
<gene>
    <name evidence="9" type="ORF">HZI73_15170</name>
</gene>
<dbReference type="GO" id="GO:0055085">
    <property type="term" value="P:transmembrane transport"/>
    <property type="evidence" value="ECO:0007669"/>
    <property type="project" value="InterPro"/>
</dbReference>
<organism evidence="9 10">
    <name type="scientific">Vallitalea pronyensis</name>
    <dbReference type="NCBI Taxonomy" id="1348613"/>
    <lineage>
        <taxon>Bacteria</taxon>
        <taxon>Bacillati</taxon>
        <taxon>Bacillota</taxon>
        <taxon>Clostridia</taxon>
        <taxon>Lachnospirales</taxon>
        <taxon>Vallitaleaceae</taxon>
        <taxon>Vallitalea</taxon>
    </lineage>
</organism>
<evidence type="ECO:0000313" key="9">
    <source>
        <dbReference type="EMBL" id="QUI23543.1"/>
    </source>
</evidence>
<feature type="transmembrane region" description="Helical" evidence="7">
    <location>
        <begin position="157"/>
        <end position="180"/>
    </location>
</feature>
<keyword evidence="4 7" id="KW-0812">Transmembrane</keyword>
<feature type="transmembrane region" description="Helical" evidence="7">
    <location>
        <begin position="108"/>
        <end position="131"/>
    </location>
</feature>
<evidence type="ECO:0000256" key="1">
    <source>
        <dbReference type="ARBA" id="ARBA00004651"/>
    </source>
</evidence>
<sequence length="297" mass="33019">MASKRKKYEAAQGIGFLSPAMIVIGIFVMSSIVFALYISFHKVNLFTGYYEFIGLDNYKRIFTDTKTRIAFINILSFVAVVVPVQTILALVMAAVLNANIKGKVGFRTIYFLPTLTSSAALTMIFMFLFSLNGPVNQIALDMNILRESINFLNNPRFALKVIMSMNIWSTVPFFMTVYLAGLQEVPKSIYEASDVDGANSFQKFMHITIPQLKPITTFVLLMGIIGTFQMFDQAYIFSNGSGGPENSTLTVALLIYRNAFGQNNTMGFATAMSIVLSIVVFVVSFIAQKLNKSESLY</sequence>
<reference evidence="9" key="1">
    <citation type="submission" date="2020-07" db="EMBL/GenBank/DDBJ databases">
        <title>Vallitalea pronyensis genome.</title>
        <authorList>
            <person name="Postec A."/>
        </authorList>
    </citation>
    <scope>NUCLEOTIDE SEQUENCE</scope>
    <source>
        <strain evidence="9">FatNI3</strain>
    </source>
</reference>
<dbReference type="PANTHER" id="PTHR30193">
    <property type="entry name" value="ABC TRANSPORTER PERMEASE PROTEIN"/>
    <property type="match status" value="1"/>
</dbReference>
<feature type="domain" description="ABC transmembrane type-1" evidence="8">
    <location>
        <begin position="71"/>
        <end position="287"/>
    </location>
</feature>
<dbReference type="EMBL" id="CP058649">
    <property type="protein sequence ID" value="QUI23543.1"/>
    <property type="molecule type" value="Genomic_DNA"/>
</dbReference>
<evidence type="ECO:0000256" key="5">
    <source>
        <dbReference type="ARBA" id="ARBA00022989"/>
    </source>
</evidence>
<keyword evidence="2 7" id="KW-0813">Transport</keyword>
<dbReference type="PROSITE" id="PS50928">
    <property type="entry name" value="ABC_TM1"/>
    <property type="match status" value="1"/>
</dbReference>
<evidence type="ECO:0000256" key="7">
    <source>
        <dbReference type="RuleBase" id="RU363032"/>
    </source>
</evidence>
<dbReference type="InterPro" id="IPR035906">
    <property type="entry name" value="MetI-like_sf"/>
</dbReference>
<dbReference type="InterPro" id="IPR000515">
    <property type="entry name" value="MetI-like"/>
</dbReference>
<dbReference type="AlphaFoldDB" id="A0A8J8MLN9"/>
<dbReference type="SUPFAM" id="SSF161098">
    <property type="entry name" value="MetI-like"/>
    <property type="match status" value="1"/>
</dbReference>
<accession>A0A8J8MLN9</accession>
<keyword evidence="10" id="KW-1185">Reference proteome</keyword>
<feature type="transmembrane region" description="Helical" evidence="7">
    <location>
        <begin position="20"/>
        <end position="40"/>
    </location>
</feature>
<dbReference type="Proteomes" id="UP000683246">
    <property type="component" value="Chromosome"/>
</dbReference>
<dbReference type="InterPro" id="IPR051393">
    <property type="entry name" value="ABC_transporter_permease"/>
</dbReference>
<evidence type="ECO:0000256" key="4">
    <source>
        <dbReference type="ARBA" id="ARBA00022692"/>
    </source>
</evidence>
<dbReference type="Gene3D" id="1.10.3720.10">
    <property type="entry name" value="MetI-like"/>
    <property type="match status" value="1"/>
</dbReference>
<keyword evidence="6 7" id="KW-0472">Membrane</keyword>
<feature type="transmembrane region" description="Helical" evidence="7">
    <location>
        <begin position="212"/>
        <end position="231"/>
    </location>
</feature>
<keyword evidence="5 7" id="KW-1133">Transmembrane helix</keyword>
<dbReference type="PANTHER" id="PTHR30193:SF37">
    <property type="entry name" value="INNER MEMBRANE ABC TRANSPORTER PERMEASE PROTEIN YCJO"/>
    <property type="match status" value="1"/>
</dbReference>
<dbReference type="CDD" id="cd06261">
    <property type="entry name" value="TM_PBP2"/>
    <property type="match status" value="1"/>
</dbReference>
<comment type="similarity">
    <text evidence="7">Belongs to the binding-protein-dependent transport system permease family.</text>
</comment>
<dbReference type="KEGG" id="vpy:HZI73_15170"/>